<evidence type="ECO:0000313" key="2">
    <source>
        <dbReference type="Proteomes" id="UP001140513"/>
    </source>
</evidence>
<gene>
    <name evidence="1" type="ORF">N0V89_007532</name>
</gene>
<reference evidence="1" key="1">
    <citation type="submission" date="2022-10" db="EMBL/GenBank/DDBJ databases">
        <title>Tapping the CABI collections for fungal endophytes: first genome assemblies for Collariella, Neodidymelliopsis, Ascochyta clinopodiicola, Didymella pomorum, Didymosphaeria variabile, Neocosmospora piperis and Neocucurbitaria cava.</title>
        <authorList>
            <person name="Hill R."/>
        </authorList>
    </citation>
    <scope>NUCLEOTIDE SEQUENCE</scope>
    <source>
        <strain evidence="1">IMI 356815</strain>
    </source>
</reference>
<dbReference type="AlphaFoldDB" id="A0A9W8XIZ9"/>
<name>A0A9W8XIZ9_9PLEO</name>
<dbReference type="GeneID" id="80911062"/>
<proteinExistence type="predicted"/>
<comment type="caution">
    <text evidence="1">The sequence shown here is derived from an EMBL/GenBank/DDBJ whole genome shotgun (WGS) entry which is preliminary data.</text>
</comment>
<dbReference type="RefSeq" id="XP_056070541.1">
    <property type="nucleotide sequence ID" value="XM_056216294.1"/>
</dbReference>
<dbReference type="EMBL" id="JAPEUX010000005">
    <property type="protein sequence ID" value="KAJ4352185.1"/>
    <property type="molecule type" value="Genomic_DNA"/>
</dbReference>
<organism evidence="1 2">
    <name type="scientific">Didymosphaeria variabile</name>
    <dbReference type="NCBI Taxonomy" id="1932322"/>
    <lineage>
        <taxon>Eukaryota</taxon>
        <taxon>Fungi</taxon>
        <taxon>Dikarya</taxon>
        <taxon>Ascomycota</taxon>
        <taxon>Pezizomycotina</taxon>
        <taxon>Dothideomycetes</taxon>
        <taxon>Pleosporomycetidae</taxon>
        <taxon>Pleosporales</taxon>
        <taxon>Massarineae</taxon>
        <taxon>Didymosphaeriaceae</taxon>
        <taxon>Didymosphaeria</taxon>
    </lineage>
</organism>
<evidence type="ECO:0000313" key="1">
    <source>
        <dbReference type="EMBL" id="KAJ4352185.1"/>
    </source>
</evidence>
<accession>A0A9W8XIZ9</accession>
<protein>
    <submittedName>
        <fullName evidence="1">Uncharacterized protein</fullName>
    </submittedName>
</protein>
<dbReference type="Proteomes" id="UP001140513">
    <property type="component" value="Unassembled WGS sequence"/>
</dbReference>
<sequence>MSEQETRYTIKHTANMLKFVKYPEIQLRYLTNSQKKYLAQVYNIGTDLSKDIYHGLTKPAFDFSEVEELSKTAQEWYKEKRFRPAPGERLTGFPPSMPIYNY</sequence>
<keyword evidence="2" id="KW-1185">Reference proteome</keyword>
<dbReference type="OrthoDB" id="6880011at2759"/>